<dbReference type="PANTHER" id="PTHR14095:SF0">
    <property type="entry name" value="MIP22305P"/>
    <property type="match status" value="1"/>
</dbReference>
<dbReference type="Gene3D" id="1.10.238.230">
    <property type="match status" value="1"/>
</dbReference>
<organism evidence="2 3">
    <name type="scientific">Ilex paraguariensis</name>
    <name type="common">yerba mate</name>
    <dbReference type="NCBI Taxonomy" id="185542"/>
    <lineage>
        <taxon>Eukaryota</taxon>
        <taxon>Viridiplantae</taxon>
        <taxon>Streptophyta</taxon>
        <taxon>Embryophyta</taxon>
        <taxon>Tracheophyta</taxon>
        <taxon>Spermatophyta</taxon>
        <taxon>Magnoliopsida</taxon>
        <taxon>eudicotyledons</taxon>
        <taxon>Gunneridae</taxon>
        <taxon>Pentapetalae</taxon>
        <taxon>asterids</taxon>
        <taxon>campanulids</taxon>
        <taxon>Aquifoliales</taxon>
        <taxon>Aquifoliaceae</taxon>
        <taxon>Ilex</taxon>
    </lineage>
</organism>
<dbReference type="Proteomes" id="UP001642360">
    <property type="component" value="Unassembled WGS sequence"/>
</dbReference>
<evidence type="ECO:0000313" key="2">
    <source>
        <dbReference type="EMBL" id="CAK9174368.1"/>
    </source>
</evidence>
<accession>A0ABC8TXZ9</accession>
<protein>
    <submittedName>
        <fullName evidence="2">Uncharacterized protein</fullName>
    </submittedName>
</protein>
<gene>
    <name evidence="2" type="ORF">ILEXP_LOCUS44115</name>
</gene>
<dbReference type="AlphaFoldDB" id="A0ABC8TXZ9"/>
<feature type="compositionally biased region" description="Low complexity" evidence="1">
    <location>
        <begin position="39"/>
        <end position="55"/>
    </location>
</feature>
<sequence>MRVKSLINNAKAGVPLNFSGTASSSNVAASNSLPSMFPAGSAPPLSPRSSSGSPRVLKQRAGPSALGSSLKLVSEPVKELIPQFYFQNGCPPPNELKERCVFRITQFFYGHKDGLQLQEFKPVTKEICKLPSFFSTVLFRKIDVDCLGIVTRYRDESVAPFGIS</sequence>
<name>A0ABC8TXZ9_9AQUA</name>
<comment type="caution">
    <text evidence="2">The sequence shown here is derived from an EMBL/GenBank/DDBJ whole genome shotgun (WGS) entry which is preliminary data.</text>
</comment>
<dbReference type="PANTHER" id="PTHR14095">
    <property type="entry name" value="PHOSPHATASE 2A REGULATORY SUBUNIT-RELATED"/>
    <property type="match status" value="1"/>
</dbReference>
<keyword evidence="3" id="KW-1185">Reference proteome</keyword>
<proteinExistence type="predicted"/>
<feature type="region of interest" description="Disordered" evidence="1">
    <location>
        <begin position="39"/>
        <end position="64"/>
    </location>
</feature>
<evidence type="ECO:0000313" key="3">
    <source>
        <dbReference type="Proteomes" id="UP001642360"/>
    </source>
</evidence>
<evidence type="ECO:0000256" key="1">
    <source>
        <dbReference type="SAM" id="MobiDB-lite"/>
    </source>
</evidence>
<dbReference type="EMBL" id="CAUOFW020006347">
    <property type="protein sequence ID" value="CAK9174368.1"/>
    <property type="molecule type" value="Genomic_DNA"/>
</dbReference>
<reference evidence="2 3" key="1">
    <citation type="submission" date="2024-02" db="EMBL/GenBank/DDBJ databases">
        <authorList>
            <person name="Vignale AGUSTIN F."/>
            <person name="Sosa J E."/>
            <person name="Modenutti C."/>
        </authorList>
    </citation>
    <scope>NUCLEOTIDE SEQUENCE [LARGE SCALE GENOMIC DNA]</scope>
</reference>